<evidence type="ECO:0000313" key="1">
    <source>
        <dbReference type="EMBL" id="KAJ7567804.1"/>
    </source>
</evidence>
<evidence type="ECO:0000313" key="2">
    <source>
        <dbReference type="Proteomes" id="UP001162992"/>
    </source>
</evidence>
<keyword evidence="2" id="KW-1185">Reference proteome</keyword>
<gene>
    <name evidence="1" type="ORF">O6H91_01G007900</name>
</gene>
<organism evidence="1 2">
    <name type="scientific">Diphasiastrum complanatum</name>
    <name type="common">Issler's clubmoss</name>
    <name type="synonym">Lycopodium complanatum</name>
    <dbReference type="NCBI Taxonomy" id="34168"/>
    <lineage>
        <taxon>Eukaryota</taxon>
        <taxon>Viridiplantae</taxon>
        <taxon>Streptophyta</taxon>
        <taxon>Embryophyta</taxon>
        <taxon>Tracheophyta</taxon>
        <taxon>Lycopodiopsida</taxon>
        <taxon>Lycopodiales</taxon>
        <taxon>Lycopodiaceae</taxon>
        <taxon>Lycopodioideae</taxon>
        <taxon>Diphasiastrum</taxon>
    </lineage>
</organism>
<reference evidence="2" key="1">
    <citation type="journal article" date="2024" name="Proc. Natl. Acad. Sci. U.S.A.">
        <title>Extraordinary preservation of gene collinearity over three hundred million years revealed in homosporous lycophytes.</title>
        <authorList>
            <person name="Li C."/>
            <person name="Wickell D."/>
            <person name="Kuo L.Y."/>
            <person name="Chen X."/>
            <person name="Nie B."/>
            <person name="Liao X."/>
            <person name="Peng D."/>
            <person name="Ji J."/>
            <person name="Jenkins J."/>
            <person name="Williams M."/>
            <person name="Shu S."/>
            <person name="Plott C."/>
            <person name="Barry K."/>
            <person name="Rajasekar S."/>
            <person name="Grimwood J."/>
            <person name="Han X."/>
            <person name="Sun S."/>
            <person name="Hou Z."/>
            <person name="He W."/>
            <person name="Dai G."/>
            <person name="Sun C."/>
            <person name="Schmutz J."/>
            <person name="Leebens-Mack J.H."/>
            <person name="Li F.W."/>
            <person name="Wang L."/>
        </authorList>
    </citation>
    <scope>NUCLEOTIDE SEQUENCE [LARGE SCALE GENOMIC DNA]</scope>
    <source>
        <strain evidence="2">cv. PW_Plant_1</strain>
    </source>
</reference>
<dbReference type="Proteomes" id="UP001162992">
    <property type="component" value="Chromosome 1"/>
</dbReference>
<proteinExistence type="predicted"/>
<comment type="caution">
    <text evidence="1">The sequence shown here is derived from an EMBL/GenBank/DDBJ whole genome shotgun (WGS) entry which is preliminary data.</text>
</comment>
<protein>
    <submittedName>
        <fullName evidence="1">Uncharacterized protein</fullName>
    </submittedName>
</protein>
<name>A0ACC2EMQ3_DIPCM</name>
<accession>A0ACC2EMQ3</accession>
<dbReference type="EMBL" id="CM055092">
    <property type="protein sequence ID" value="KAJ7567804.1"/>
    <property type="molecule type" value="Genomic_DNA"/>
</dbReference>
<sequence>MTIISVNMSFSLFFNWLLCTDWFLICRILHVSLAVEILMFLIESIGEVMEPGIQKRKKSVGELSLKVVVVTTGVNSLWAASPVPATIWTLSRILSCDIDLGAFPGY</sequence>